<proteinExistence type="predicted"/>
<dbReference type="STRING" id="50990.A0A4Y7PX48"/>
<feature type="region of interest" description="Disordered" evidence="1">
    <location>
        <begin position="228"/>
        <end position="299"/>
    </location>
</feature>
<dbReference type="EMBL" id="ML170191">
    <property type="protein sequence ID" value="TDL19987.1"/>
    <property type="molecule type" value="Genomic_DNA"/>
</dbReference>
<protein>
    <submittedName>
        <fullName evidence="2">Uncharacterized protein</fullName>
    </submittedName>
</protein>
<reference evidence="2 3" key="1">
    <citation type="submission" date="2018-06" db="EMBL/GenBank/DDBJ databases">
        <title>A transcriptomic atlas of mushroom development highlights an independent origin of complex multicellularity.</title>
        <authorList>
            <consortium name="DOE Joint Genome Institute"/>
            <person name="Krizsan K."/>
            <person name="Almasi E."/>
            <person name="Merenyi Z."/>
            <person name="Sahu N."/>
            <person name="Viragh M."/>
            <person name="Koszo T."/>
            <person name="Mondo S."/>
            <person name="Kiss B."/>
            <person name="Balint B."/>
            <person name="Kues U."/>
            <person name="Barry K."/>
            <person name="Hegedus J.C."/>
            <person name="Henrissat B."/>
            <person name="Johnson J."/>
            <person name="Lipzen A."/>
            <person name="Ohm R."/>
            <person name="Nagy I."/>
            <person name="Pangilinan J."/>
            <person name="Yan J."/>
            <person name="Xiong Y."/>
            <person name="Grigoriev I.V."/>
            <person name="Hibbett D.S."/>
            <person name="Nagy L.G."/>
        </authorList>
    </citation>
    <scope>NUCLEOTIDE SEQUENCE [LARGE SCALE GENOMIC DNA]</scope>
    <source>
        <strain evidence="2 3">SZMC22713</strain>
    </source>
</reference>
<evidence type="ECO:0000256" key="1">
    <source>
        <dbReference type="SAM" id="MobiDB-lite"/>
    </source>
</evidence>
<name>A0A4Y7PX48_9AGAM</name>
<gene>
    <name evidence="2" type="ORF">BD410DRAFT_791361</name>
</gene>
<feature type="region of interest" description="Disordered" evidence="1">
    <location>
        <begin position="924"/>
        <end position="944"/>
    </location>
</feature>
<sequence>MQTSPEDFHPKLTIRIPPRHLRKLTRSTVDAGPEPKRPEPLKRKLSQTEIIPSVSRSSTPKRLKRQASPTNPAGEDVPNTVAIGDQSLPVTNGNPQISDRDGEFTNMQAEPMQTMTNINTSERSCFFTTPPTCSPDQSSTQPKRKFSQTEIHPYESLPISSKRVRWKSPPVEPASDHPPISSIGLESLPKPLDGASGDYNFDITVGSSEHANGTVAAVSMQVVNVPDPSVTNLHPGDIGGVGSTGEASESTNVVDRELPCKRSADGAGNEQADTSETNDETDCSSELLQRVPPNNPFLNIVHATNATTDDDAPASYQRQIRHLPPRLLEPLDTAAAHNTGRLLNLEPSAHASTSINFNPPSKRKTAPAFMENYSPPKRQRNEPSTTELPPKATAPFPDRSLASRIQQTEGLISSAHRSSDRVGPPELESASVDVRSTLAQIPEGAAGATRKDLHDEEWVPSRVLQVNAPPSGLSHCGSANDGVLDYHTQKVDDSIVTGHTAQVVQLDLNNNNSSALPGASVAEGKRISHPSLTTDGGSLHLASSEPGDCGGAEHEQMRDIVNCSRLTIGPSPTSATETDLRRAPPKRREDYVEVDDEPPAGNSSRNFKEYPSSYNGTLSERRPAEGVSSDVSAEPISIAAQVDGPTDVQDSTAPATKGDIDKVFNALNVTIGHLENIAKMKAATVQHEDRAAAGGTDSRPRRTHRSPTIVLLQKRIRTHAQKLMGREDDSCPIPEPVSEQIIKAYGKKPVGEPTVENFGLDLLGSVVSPWNQKAARVFRKDFIATYGSVKGVANSQLEKMFMTHLRTIKAKYVKQQNPERSPEDVANLSRQAQYNRRAITFENRLSACKTFKPLHGCVDALESLGPDGMSGDESETHSSKRGSGEGDDKRYIIIQQPWRSPNVTEWLRPLDLVHLSSRFDSMGNATRGKWPRRRVPSRRVNNDSRPVPGLPRAFYNPDWLATLEVDALEDLNIQEQRFNLSHSPEILQFANRYRAVTGPNTKPEPALPRPVQPVAGPSRQVPQSTTTPRQVQPVAGPSRQVPQSTTTPRPVQPVAEPSQPAPQSTTTASGRMEEGWGKRHKGLDGDDSMDLCQC</sequence>
<feature type="region of interest" description="Disordered" evidence="1">
    <location>
        <begin position="351"/>
        <end position="399"/>
    </location>
</feature>
<evidence type="ECO:0000313" key="3">
    <source>
        <dbReference type="Proteomes" id="UP000294933"/>
    </source>
</evidence>
<evidence type="ECO:0000313" key="2">
    <source>
        <dbReference type="EMBL" id="TDL19987.1"/>
    </source>
</evidence>
<organism evidence="2 3">
    <name type="scientific">Rickenella mellea</name>
    <dbReference type="NCBI Taxonomy" id="50990"/>
    <lineage>
        <taxon>Eukaryota</taxon>
        <taxon>Fungi</taxon>
        <taxon>Dikarya</taxon>
        <taxon>Basidiomycota</taxon>
        <taxon>Agaricomycotina</taxon>
        <taxon>Agaricomycetes</taxon>
        <taxon>Hymenochaetales</taxon>
        <taxon>Rickenellaceae</taxon>
        <taxon>Rickenella</taxon>
    </lineage>
</organism>
<feature type="region of interest" description="Disordered" evidence="1">
    <location>
        <begin position="1"/>
        <end position="96"/>
    </location>
</feature>
<feature type="compositionally biased region" description="Basic and acidic residues" evidence="1">
    <location>
        <begin position="254"/>
        <end position="264"/>
    </location>
</feature>
<dbReference type="AlphaFoldDB" id="A0A4Y7PX48"/>
<feature type="compositionally biased region" description="Polar residues" evidence="1">
    <location>
        <begin position="1040"/>
        <end position="1049"/>
    </location>
</feature>
<keyword evidence="3" id="KW-1185">Reference proteome</keyword>
<feature type="region of interest" description="Disordered" evidence="1">
    <location>
        <begin position="997"/>
        <end position="1094"/>
    </location>
</feature>
<feature type="compositionally biased region" description="Polar residues" evidence="1">
    <location>
        <begin position="47"/>
        <end position="58"/>
    </location>
</feature>
<feature type="region of interest" description="Disordered" evidence="1">
    <location>
        <begin position="565"/>
        <end position="630"/>
    </location>
</feature>
<feature type="region of interest" description="Disordered" evidence="1">
    <location>
        <begin position="865"/>
        <end position="887"/>
    </location>
</feature>
<feature type="compositionally biased region" description="Acidic residues" evidence="1">
    <location>
        <begin position="1085"/>
        <end position="1094"/>
    </location>
</feature>
<feature type="compositionally biased region" description="Basic and acidic residues" evidence="1">
    <location>
        <begin position="578"/>
        <end position="591"/>
    </location>
</feature>
<accession>A0A4Y7PX48</accession>
<dbReference type="Proteomes" id="UP000294933">
    <property type="component" value="Unassembled WGS sequence"/>
</dbReference>
<feature type="compositionally biased region" description="Basic and acidic residues" evidence="1">
    <location>
        <begin position="874"/>
        <end position="887"/>
    </location>
</feature>
<dbReference type="VEuPathDB" id="FungiDB:BD410DRAFT_791361"/>
<feature type="compositionally biased region" description="Polar residues" evidence="1">
    <location>
        <begin position="1020"/>
        <end position="1030"/>
    </location>
</feature>
<feature type="region of interest" description="Disordered" evidence="1">
    <location>
        <begin position="532"/>
        <end position="553"/>
    </location>
</feature>
<feature type="compositionally biased region" description="Basic and acidic residues" evidence="1">
    <location>
        <begin position="33"/>
        <end position="42"/>
    </location>
</feature>
<feature type="region of interest" description="Disordered" evidence="1">
    <location>
        <begin position="411"/>
        <end position="430"/>
    </location>
</feature>
<dbReference type="OrthoDB" id="3224221at2759"/>
<feature type="region of interest" description="Disordered" evidence="1">
    <location>
        <begin position="167"/>
        <end position="186"/>
    </location>
</feature>
<feature type="compositionally biased region" description="Basic and acidic residues" evidence="1">
    <location>
        <begin position="1"/>
        <end position="10"/>
    </location>
</feature>